<accession>U1F7F0</accession>
<dbReference type="STRING" id="1125725.HMPREF1325_0653"/>
<dbReference type="Proteomes" id="UP000016412">
    <property type="component" value="Unassembled WGS sequence"/>
</dbReference>
<comment type="caution">
    <text evidence="1">The sequence shown here is derived from an EMBL/GenBank/DDBJ whole genome shotgun (WGS) entry which is preliminary data.</text>
</comment>
<name>U1F7F0_TRESO</name>
<dbReference type="EMBL" id="AUZJ01000054">
    <property type="protein sequence ID" value="ERF59927.1"/>
    <property type="molecule type" value="Genomic_DNA"/>
</dbReference>
<evidence type="ECO:0000313" key="1">
    <source>
        <dbReference type="EMBL" id="ERF59927.1"/>
    </source>
</evidence>
<sequence length="39" mass="4643">MRLFLTACFHKQLLSVKIGEKIKKRTRDSAPFVRIVRRV</sequence>
<reference evidence="1 2" key="1">
    <citation type="submission" date="2013-08" db="EMBL/GenBank/DDBJ databases">
        <authorList>
            <person name="Durkin A.S."/>
            <person name="Haft D.R."/>
            <person name="McCorrison J."/>
            <person name="Torralba M."/>
            <person name="Gillis M."/>
            <person name="Haft D.H."/>
            <person name="Methe B."/>
            <person name="Sutton G."/>
            <person name="Nelson K.E."/>
        </authorList>
    </citation>
    <scope>NUCLEOTIDE SEQUENCE [LARGE SCALE GENOMIC DNA]</scope>
    <source>
        <strain evidence="1 2">VPI DR56BR1116</strain>
    </source>
</reference>
<organism evidence="1 2">
    <name type="scientific">Treponema socranskii subsp. socranskii VPI DR56BR1116 = ATCC 35536</name>
    <dbReference type="NCBI Taxonomy" id="1125725"/>
    <lineage>
        <taxon>Bacteria</taxon>
        <taxon>Pseudomonadati</taxon>
        <taxon>Spirochaetota</taxon>
        <taxon>Spirochaetia</taxon>
        <taxon>Spirochaetales</taxon>
        <taxon>Treponemataceae</taxon>
        <taxon>Treponema</taxon>
    </lineage>
</organism>
<evidence type="ECO:0000313" key="2">
    <source>
        <dbReference type="Proteomes" id="UP000016412"/>
    </source>
</evidence>
<protein>
    <submittedName>
        <fullName evidence="1">Uncharacterized protein</fullName>
    </submittedName>
</protein>
<gene>
    <name evidence="1" type="ORF">HMPREF1325_0653</name>
</gene>
<proteinExistence type="predicted"/>
<dbReference type="PATRIC" id="fig|1125725.3.peg.2146"/>
<dbReference type="AlphaFoldDB" id="U1F7F0"/>